<organism evidence="2 3">
    <name type="scientific">Oryza meyeriana var. granulata</name>
    <dbReference type="NCBI Taxonomy" id="110450"/>
    <lineage>
        <taxon>Eukaryota</taxon>
        <taxon>Viridiplantae</taxon>
        <taxon>Streptophyta</taxon>
        <taxon>Embryophyta</taxon>
        <taxon>Tracheophyta</taxon>
        <taxon>Spermatophyta</taxon>
        <taxon>Magnoliopsida</taxon>
        <taxon>Liliopsida</taxon>
        <taxon>Poales</taxon>
        <taxon>Poaceae</taxon>
        <taxon>BOP clade</taxon>
        <taxon>Oryzoideae</taxon>
        <taxon>Oryzeae</taxon>
        <taxon>Oryzinae</taxon>
        <taxon>Oryza</taxon>
        <taxon>Oryza meyeriana</taxon>
    </lineage>
</organism>
<comment type="caution">
    <text evidence="2">The sequence shown here is derived from an EMBL/GenBank/DDBJ whole genome shotgun (WGS) entry which is preliminary data.</text>
</comment>
<sequence length="88" mass="10197">MTTQEPLPEEPEAAPVENIVWEDLEPDVQEETIIPKDKPKEMGVPKMVHKHNPNESNKDAEKWMISAFLARGTRKKDAKYDKKKELKN</sequence>
<accession>A0A6G1CA05</accession>
<evidence type="ECO:0000313" key="2">
    <source>
        <dbReference type="EMBL" id="KAF0897000.1"/>
    </source>
</evidence>
<dbReference type="Proteomes" id="UP000479710">
    <property type="component" value="Unassembled WGS sequence"/>
</dbReference>
<name>A0A6G1CA05_9ORYZ</name>
<evidence type="ECO:0000256" key="1">
    <source>
        <dbReference type="SAM" id="MobiDB-lite"/>
    </source>
</evidence>
<evidence type="ECO:0000313" key="3">
    <source>
        <dbReference type="Proteomes" id="UP000479710"/>
    </source>
</evidence>
<reference evidence="2 3" key="1">
    <citation type="submission" date="2019-11" db="EMBL/GenBank/DDBJ databases">
        <title>Whole genome sequence of Oryza granulata.</title>
        <authorList>
            <person name="Li W."/>
        </authorList>
    </citation>
    <scope>NUCLEOTIDE SEQUENCE [LARGE SCALE GENOMIC DNA]</scope>
    <source>
        <strain evidence="3">cv. Menghai</strain>
        <tissue evidence="2">Leaf</tissue>
    </source>
</reference>
<dbReference type="AlphaFoldDB" id="A0A6G1CA05"/>
<gene>
    <name evidence="2" type="ORF">E2562_031304</name>
</gene>
<keyword evidence="3" id="KW-1185">Reference proteome</keyword>
<protein>
    <submittedName>
        <fullName evidence="2">Uncharacterized protein</fullName>
    </submittedName>
</protein>
<dbReference type="EMBL" id="SPHZ02000010">
    <property type="protein sequence ID" value="KAF0897000.1"/>
    <property type="molecule type" value="Genomic_DNA"/>
</dbReference>
<proteinExistence type="predicted"/>
<feature type="region of interest" description="Disordered" evidence="1">
    <location>
        <begin position="38"/>
        <end position="58"/>
    </location>
</feature>